<dbReference type="Proteomes" id="UP000652761">
    <property type="component" value="Unassembled WGS sequence"/>
</dbReference>
<dbReference type="AlphaFoldDB" id="A0A843TYV8"/>
<dbReference type="OrthoDB" id="1938526at2759"/>
<feature type="region of interest" description="Disordered" evidence="1">
    <location>
        <begin position="423"/>
        <end position="448"/>
    </location>
</feature>
<comment type="caution">
    <text evidence="2">The sequence shown here is derived from an EMBL/GenBank/DDBJ whole genome shotgun (WGS) entry which is preliminary data.</text>
</comment>
<sequence length="721" mass="80826">MAMAVHESPDMAKLWPVRKRLRRDSSPPSPPPNNTATTASTSAGVPFRRYFETSLLTQTYLVEFRVQDKWHQHAAAADSARPAAGGVNGVAGDDDGKRVRVVFSGAKARPRARRRRSLAQITNSIACPIQQYPCERRIIETGKTRVGAEEKAAALEPRLVAVPVVEAPSCHDVQATAAVDARWIVQRLPPPSELPASPVNATLEAELRVLFDQMVRSGELVFRFCRGPVPGSEHIECSDVLTAWVFRLLNEGAGDKVWQEQIERLVYKVLFEYIMKVHSGVTCDNGGRIAGPVGAGELMNAHGKMSEEPLLDMLKWLKGVAMDPLEPRRLPTLQDQGWNKWQNVNISSERSLTSPNCLNLNECPGQDNDIYCQQMVLCSREALFVKIKDILPTEDFPYHLKKQKIHQYLSETSRPAVLISPDNMGSSSFEESESADSSTSIHGMPMQPRRRLARPLALLKFNQCHRKRVPIGSDFQADVPQWKGPCNGRPLSGGNKDPSDSRWLGTRIWPIECDFQEVCQETIGKGRSTSCLCPYPRSVSCVRYHINAGKVQLRRKLGQAFNSLGLNEMGEEVSDSWTSDEERIFSALVKLNPLSEYKSFWEPALKLLGSKSRQKIVSYYFNVFVPRRIGIQTRFLCGDADSDDDEINVDDFEDLYPRASCEWYHPVSVFLTVNQLLADASCLPSGQRPPRSSVLLFRLTILQNDGLILRLYMQSFTPETI</sequence>
<evidence type="ECO:0000313" key="2">
    <source>
        <dbReference type="EMBL" id="MQL76588.1"/>
    </source>
</evidence>
<evidence type="ECO:0000313" key="3">
    <source>
        <dbReference type="Proteomes" id="UP000652761"/>
    </source>
</evidence>
<evidence type="ECO:0000256" key="1">
    <source>
        <dbReference type="SAM" id="MobiDB-lite"/>
    </source>
</evidence>
<name>A0A843TYV8_COLES</name>
<keyword evidence="3" id="KW-1185">Reference proteome</keyword>
<dbReference type="PANTHER" id="PTHR46872:SF10">
    <property type="entry name" value="MYB-LIKE DOMAIN-CONTAINING PROTEIN"/>
    <property type="match status" value="1"/>
</dbReference>
<organism evidence="2 3">
    <name type="scientific">Colocasia esculenta</name>
    <name type="common">Wild taro</name>
    <name type="synonym">Arum esculentum</name>
    <dbReference type="NCBI Taxonomy" id="4460"/>
    <lineage>
        <taxon>Eukaryota</taxon>
        <taxon>Viridiplantae</taxon>
        <taxon>Streptophyta</taxon>
        <taxon>Embryophyta</taxon>
        <taxon>Tracheophyta</taxon>
        <taxon>Spermatophyta</taxon>
        <taxon>Magnoliopsida</taxon>
        <taxon>Liliopsida</taxon>
        <taxon>Araceae</taxon>
        <taxon>Aroideae</taxon>
        <taxon>Colocasieae</taxon>
        <taxon>Colocasia</taxon>
    </lineage>
</organism>
<reference evidence="2" key="1">
    <citation type="submission" date="2017-07" db="EMBL/GenBank/DDBJ databases">
        <title>Taro Niue Genome Assembly and Annotation.</title>
        <authorList>
            <person name="Atibalentja N."/>
            <person name="Keating K."/>
            <person name="Fields C.J."/>
        </authorList>
    </citation>
    <scope>NUCLEOTIDE SEQUENCE</scope>
    <source>
        <strain evidence="2">Niue_2</strain>
        <tissue evidence="2">Leaf</tissue>
    </source>
</reference>
<gene>
    <name evidence="2" type="ORF">Taro_008989</name>
</gene>
<feature type="region of interest" description="Disordered" evidence="1">
    <location>
        <begin position="21"/>
        <end position="41"/>
    </location>
</feature>
<accession>A0A843TYV8</accession>
<dbReference type="PANTHER" id="PTHR46872">
    <property type="entry name" value="DNA BINDING PROTEIN"/>
    <property type="match status" value="1"/>
</dbReference>
<proteinExistence type="predicted"/>
<dbReference type="EMBL" id="NMUH01000307">
    <property type="protein sequence ID" value="MQL76588.1"/>
    <property type="molecule type" value="Genomic_DNA"/>
</dbReference>
<protein>
    <submittedName>
        <fullName evidence="2">Uncharacterized protein</fullName>
    </submittedName>
</protein>